<proteinExistence type="predicted"/>
<feature type="region of interest" description="Disordered" evidence="1">
    <location>
        <begin position="36"/>
        <end position="94"/>
    </location>
</feature>
<dbReference type="STRING" id="1325735.A0A428TVK9"/>
<organism evidence="2 3">
    <name type="scientific">Fusarium oligoseptatum</name>
    <dbReference type="NCBI Taxonomy" id="2604345"/>
    <lineage>
        <taxon>Eukaryota</taxon>
        <taxon>Fungi</taxon>
        <taxon>Dikarya</taxon>
        <taxon>Ascomycota</taxon>
        <taxon>Pezizomycotina</taxon>
        <taxon>Sordariomycetes</taxon>
        <taxon>Hypocreomycetidae</taxon>
        <taxon>Hypocreales</taxon>
        <taxon>Nectriaceae</taxon>
        <taxon>Fusarium</taxon>
        <taxon>Fusarium solani species complex</taxon>
    </lineage>
</organism>
<dbReference type="EMBL" id="NKCK01000048">
    <property type="protein sequence ID" value="RSM06042.1"/>
    <property type="molecule type" value="Genomic_DNA"/>
</dbReference>
<evidence type="ECO:0000313" key="3">
    <source>
        <dbReference type="Proteomes" id="UP000287144"/>
    </source>
</evidence>
<gene>
    <name evidence="2" type="ORF">CEP52_005912</name>
</gene>
<name>A0A428TVK9_9HYPO</name>
<evidence type="ECO:0000313" key="2">
    <source>
        <dbReference type="EMBL" id="RSM06042.1"/>
    </source>
</evidence>
<comment type="caution">
    <text evidence="2">The sequence shown here is derived from an EMBL/GenBank/DDBJ whole genome shotgun (WGS) entry which is preliminary data.</text>
</comment>
<reference evidence="2 3" key="1">
    <citation type="submission" date="2017-06" db="EMBL/GenBank/DDBJ databases">
        <title>Comparative genomic analysis of Ambrosia Fusariam Clade fungi.</title>
        <authorList>
            <person name="Stajich J.E."/>
            <person name="Carrillo J."/>
            <person name="Kijimoto T."/>
            <person name="Eskalen A."/>
            <person name="O'Donnell K."/>
            <person name="Kasson M."/>
        </authorList>
    </citation>
    <scope>NUCLEOTIDE SEQUENCE [LARGE SCALE GENOMIC DNA]</scope>
    <source>
        <strain evidence="2 3">NRRL62579</strain>
    </source>
</reference>
<dbReference type="AlphaFoldDB" id="A0A428TVK9"/>
<evidence type="ECO:0000256" key="1">
    <source>
        <dbReference type="SAM" id="MobiDB-lite"/>
    </source>
</evidence>
<dbReference type="Proteomes" id="UP000287144">
    <property type="component" value="Unassembled WGS sequence"/>
</dbReference>
<protein>
    <submittedName>
        <fullName evidence="2">Uncharacterized protein</fullName>
    </submittedName>
</protein>
<feature type="compositionally biased region" description="Basic residues" evidence="1">
    <location>
        <begin position="60"/>
        <end position="71"/>
    </location>
</feature>
<sequence>MSTQVPPGRPGNLTPEQEEKLRKLWAAIFQLTGVADDDSTGADLLSPKDPEEATPAGGEKKKRFGVFRKGKSGTSTPTEASVEEDKYGQTKHFL</sequence>
<keyword evidence="3" id="KW-1185">Reference proteome</keyword>
<accession>A0A428TVK9</accession>